<gene>
    <name evidence="1" type="ORF">N657DRAFT_176012</name>
</gene>
<accession>A0AAN6Z773</accession>
<comment type="caution">
    <text evidence="1">The sequence shown here is derived from an EMBL/GenBank/DDBJ whole genome shotgun (WGS) entry which is preliminary data.</text>
</comment>
<reference evidence="1" key="1">
    <citation type="journal article" date="2023" name="Mol. Phylogenet. Evol.">
        <title>Genome-scale phylogeny and comparative genomics of the fungal order Sordariales.</title>
        <authorList>
            <person name="Hensen N."/>
            <person name="Bonometti L."/>
            <person name="Westerberg I."/>
            <person name="Brannstrom I.O."/>
            <person name="Guillou S."/>
            <person name="Cros-Aarteil S."/>
            <person name="Calhoun S."/>
            <person name="Haridas S."/>
            <person name="Kuo A."/>
            <person name="Mondo S."/>
            <person name="Pangilinan J."/>
            <person name="Riley R."/>
            <person name="LaButti K."/>
            <person name="Andreopoulos B."/>
            <person name="Lipzen A."/>
            <person name="Chen C."/>
            <person name="Yan M."/>
            <person name="Daum C."/>
            <person name="Ng V."/>
            <person name="Clum A."/>
            <person name="Steindorff A."/>
            <person name="Ohm R.A."/>
            <person name="Martin F."/>
            <person name="Silar P."/>
            <person name="Natvig D.O."/>
            <person name="Lalanne C."/>
            <person name="Gautier V."/>
            <person name="Ament-Velasquez S.L."/>
            <person name="Kruys A."/>
            <person name="Hutchinson M.I."/>
            <person name="Powell A.J."/>
            <person name="Barry K."/>
            <person name="Miller A.N."/>
            <person name="Grigoriev I.V."/>
            <person name="Debuchy R."/>
            <person name="Gladieux P."/>
            <person name="Hiltunen Thoren M."/>
            <person name="Johannesson H."/>
        </authorList>
    </citation>
    <scope>NUCLEOTIDE SEQUENCE</scope>
    <source>
        <strain evidence="1">CBS 731.68</strain>
    </source>
</reference>
<evidence type="ECO:0000313" key="1">
    <source>
        <dbReference type="EMBL" id="KAK4126789.1"/>
    </source>
</evidence>
<reference evidence="1" key="2">
    <citation type="submission" date="2023-05" db="EMBL/GenBank/DDBJ databases">
        <authorList>
            <consortium name="Lawrence Berkeley National Laboratory"/>
            <person name="Steindorff A."/>
            <person name="Hensen N."/>
            <person name="Bonometti L."/>
            <person name="Westerberg I."/>
            <person name="Brannstrom I.O."/>
            <person name="Guillou S."/>
            <person name="Cros-Aarteil S."/>
            <person name="Calhoun S."/>
            <person name="Haridas S."/>
            <person name="Kuo A."/>
            <person name="Mondo S."/>
            <person name="Pangilinan J."/>
            <person name="Riley R."/>
            <person name="Labutti K."/>
            <person name="Andreopoulos B."/>
            <person name="Lipzen A."/>
            <person name="Chen C."/>
            <person name="Yanf M."/>
            <person name="Daum C."/>
            <person name="Ng V."/>
            <person name="Clum A."/>
            <person name="Ohm R."/>
            <person name="Martin F."/>
            <person name="Silar P."/>
            <person name="Natvig D."/>
            <person name="Lalanne C."/>
            <person name="Gautier V."/>
            <person name="Ament-Velasquez S.L."/>
            <person name="Kruys A."/>
            <person name="Hutchinson M.I."/>
            <person name="Powell A.J."/>
            <person name="Barry K."/>
            <person name="Miller A.N."/>
            <person name="Grigoriev I.V."/>
            <person name="Debuchy R."/>
            <person name="Gladieux P."/>
            <person name="Thoren M.H."/>
            <person name="Johannesson H."/>
        </authorList>
    </citation>
    <scope>NUCLEOTIDE SEQUENCE</scope>
    <source>
        <strain evidence="1">CBS 731.68</strain>
    </source>
</reference>
<name>A0AAN6Z773_9PEZI</name>
<organism evidence="1 2">
    <name type="scientific">Parathielavia appendiculata</name>
    <dbReference type="NCBI Taxonomy" id="2587402"/>
    <lineage>
        <taxon>Eukaryota</taxon>
        <taxon>Fungi</taxon>
        <taxon>Dikarya</taxon>
        <taxon>Ascomycota</taxon>
        <taxon>Pezizomycotina</taxon>
        <taxon>Sordariomycetes</taxon>
        <taxon>Sordariomycetidae</taxon>
        <taxon>Sordariales</taxon>
        <taxon>Chaetomiaceae</taxon>
        <taxon>Parathielavia</taxon>
    </lineage>
</organism>
<dbReference type="EMBL" id="MU853224">
    <property type="protein sequence ID" value="KAK4126789.1"/>
    <property type="molecule type" value="Genomic_DNA"/>
</dbReference>
<sequence length="107" mass="12046">MIPRLQSEFLSLVPNVALLVSVRCCVTARNEMEPFLFRPGCSDYIILVRHMQEMQDRGLAYHAGTVAAQLPAAAGDAWSMTGPDIEALDLYSQFVRMPPRAWCQMSW</sequence>
<dbReference type="AlphaFoldDB" id="A0AAN6Z773"/>
<dbReference type="GeneID" id="87822860"/>
<evidence type="ECO:0000313" key="2">
    <source>
        <dbReference type="Proteomes" id="UP001302602"/>
    </source>
</evidence>
<proteinExistence type="predicted"/>
<protein>
    <submittedName>
        <fullName evidence="1">Uncharacterized protein</fullName>
    </submittedName>
</protein>
<keyword evidence="2" id="KW-1185">Reference proteome</keyword>
<dbReference type="RefSeq" id="XP_062650560.1">
    <property type="nucleotide sequence ID" value="XM_062786094.1"/>
</dbReference>
<dbReference type="Proteomes" id="UP001302602">
    <property type="component" value="Unassembled WGS sequence"/>
</dbReference>